<dbReference type="InterPro" id="IPR043129">
    <property type="entry name" value="ATPase_NBD"/>
</dbReference>
<evidence type="ECO:0000256" key="2">
    <source>
        <dbReference type="ARBA" id="ARBA00022679"/>
    </source>
</evidence>
<feature type="binding site" evidence="8">
    <location>
        <position position="180"/>
    </location>
    <ligand>
        <name>substrate</name>
    </ligand>
</feature>
<dbReference type="EC" id="2.3.1.234" evidence="8"/>
<comment type="caution">
    <text evidence="8">Lacks conserved residue(s) required for the propagation of feature annotation.</text>
</comment>
<keyword evidence="3 8" id="KW-0819">tRNA processing</keyword>
<comment type="similarity">
    <text evidence="8">Belongs to the KAE1 / TsaD family.</text>
</comment>
<evidence type="ECO:0000256" key="4">
    <source>
        <dbReference type="ARBA" id="ARBA00022723"/>
    </source>
</evidence>
<keyword evidence="5 8" id="KW-0408">Iron</keyword>
<dbReference type="KEGG" id="shd:SUTH_03253"/>
<feature type="binding site" evidence="8">
    <location>
        <position position="167"/>
    </location>
    <ligand>
        <name>substrate</name>
    </ligand>
</feature>
<sequence>MKVLGIESSCDETGVALYDTGRGLLGHAVHTQVAMHEAYGGVVPELASRDHIRRLIPLLERVLADAGCTRRDIDAIAYTAGPGLAGALLVGASFAEALAMALDVPALPVHHLEGHLLSPLLADDAPPFPFIALLVSGGHTQLMRVTRVGAYELLGESLDDAAGEAFDKTAKLLGLGYPGGPALAKLAERGTAGRFKLPRPMLNSGDLSFSFSGLKTAVLTAARAKELTESEKADLAAEFQEAVTEVLAAKSVTACRQHRLSSLVVAGGVGANRRLRQRLDEAMAKIGGRVFYPALELCTDNGAMIAFCGAQRLLQGEVPVAARGAFAVRPRWPLDQLS</sequence>
<evidence type="ECO:0000256" key="8">
    <source>
        <dbReference type="HAMAP-Rule" id="MF_01445"/>
    </source>
</evidence>
<keyword evidence="4 8" id="KW-0479">Metal-binding</keyword>
<dbReference type="SUPFAM" id="SSF53067">
    <property type="entry name" value="Actin-like ATPase domain"/>
    <property type="match status" value="2"/>
</dbReference>
<feature type="binding site" evidence="8">
    <location>
        <position position="111"/>
    </location>
    <ligand>
        <name>Fe cation</name>
        <dbReference type="ChEBI" id="CHEBI:24875"/>
    </ligand>
</feature>
<feature type="domain" description="Gcp-like" evidence="9">
    <location>
        <begin position="24"/>
        <end position="307"/>
    </location>
</feature>
<evidence type="ECO:0000256" key="5">
    <source>
        <dbReference type="ARBA" id="ARBA00023004"/>
    </source>
</evidence>
<dbReference type="PRINTS" id="PR00789">
    <property type="entry name" value="OSIALOPTASE"/>
</dbReference>
<dbReference type="Gene3D" id="3.30.420.40">
    <property type="match status" value="2"/>
</dbReference>
<dbReference type="Proteomes" id="UP000031637">
    <property type="component" value="Chromosome"/>
</dbReference>
<dbReference type="HAMAP" id="MF_01445">
    <property type="entry name" value="TsaD"/>
    <property type="match status" value="1"/>
</dbReference>
<comment type="subcellular location">
    <subcellularLocation>
        <location evidence="8">Cytoplasm</location>
    </subcellularLocation>
</comment>
<reference evidence="10 11" key="1">
    <citation type="journal article" date="2014" name="Syst. Appl. Microbiol.">
        <title>Complete genomes of freshwater sulfur oxidizers Sulfuricella denitrificans skB26 and Sulfuritalea hydrogenivorans sk43H: genetic insights into the sulfur oxidation pathway of betaproteobacteria.</title>
        <authorList>
            <person name="Watanabe T."/>
            <person name="Kojima H."/>
            <person name="Fukui M."/>
        </authorList>
    </citation>
    <scope>NUCLEOTIDE SEQUENCE [LARGE SCALE GENOMIC DNA]</scope>
    <source>
        <strain evidence="10">DSM22779</strain>
    </source>
</reference>
<evidence type="ECO:0000256" key="1">
    <source>
        <dbReference type="ARBA" id="ARBA00022490"/>
    </source>
</evidence>
<dbReference type="OrthoDB" id="9806197at2"/>
<evidence type="ECO:0000256" key="6">
    <source>
        <dbReference type="ARBA" id="ARBA00023315"/>
    </source>
</evidence>
<evidence type="ECO:0000259" key="9">
    <source>
        <dbReference type="Pfam" id="PF00814"/>
    </source>
</evidence>
<dbReference type="FunFam" id="3.30.420.40:FF:000040">
    <property type="entry name" value="tRNA N6-adenosine threonylcarbamoyltransferase"/>
    <property type="match status" value="1"/>
</dbReference>
<dbReference type="GO" id="GO:0005737">
    <property type="term" value="C:cytoplasm"/>
    <property type="evidence" value="ECO:0007669"/>
    <property type="project" value="UniProtKB-SubCell"/>
</dbReference>
<gene>
    <name evidence="10" type="primary">gcp</name>
    <name evidence="8" type="synonym">tsaD</name>
    <name evidence="10" type="ORF">SUTH_03253</name>
</gene>
<dbReference type="STRING" id="1223802.SUTH_03253"/>
<dbReference type="NCBIfam" id="TIGR03723">
    <property type="entry name" value="T6A_TsaD_YgjD"/>
    <property type="match status" value="1"/>
</dbReference>
<dbReference type="NCBIfam" id="TIGR00329">
    <property type="entry name" value="gcp_kae1"/>
    <property type="match status" value="1"/>
</dbReference>
<protein>
    <recommendedName>
        <fullName evidence="8">tRNA N6-adenosine threonylcarbamoyltransferase</fullName>
        <ecNumber evidence="8">2.3.1.234</ecNumber>
    </recommendedName>
    <alternativeName>
        <fullName evidence="8">N6-L-threonylcarbamoyladenine synthase</fullName>
        <shortName evidence="8">t(6)A synthase</shortName>
    </alternativeName>
    <alternativeName>
        <fullName evidence="8">t(6)A37 threonylcarbamoyladenosine biosynthesis protein TsaD</fullName>
    </alternativeName>
    <alternativeName>
        <fullName evidence="8">tRNA threonylcarbamoyladenosine biosynthesis protein TsaD</fullName>
    </alternativeName>
</protein>
<keyword evidence="11" id="KW-1185">Reference proteome</keyword>
<dbReference type="CDD" id="cd24133">
    <property type="entry name" value="ASKHA_NBD_TsaD_bac"/>
    <property type="match status" value="1"/>
</dbReference>
<dbReference type="GO" id="GO:0002949">
    <property type="term" value="P:tRNA threonylcarbamoyladenosine modification"/>
    <property type="evidence" value="ECO:0007669"/>
    <property type="project" value="UniProtKB-UniRule"/>
</dbReference>
<evidence type="ECO:0000256" key="7">
    <source>
        <dbReference type="ARBA" id="ARBA00048117"/>
    </source>
</evidence>
<keyword evidence="2 8" id="KW-0808">Transferase</keyword>
<dbReference type="GO" id="GO:0061711">
    <property type="term" value="F:tRNA N(6)-L-threonylcarbamoyladenine synthase activity"/>
    <property type="evidence" value="ECO:0007669"/>
    <property type="project" value="UniProtKB-EC"/>
</dbReference>
<comment type="function">
    <text evidence="8">Required for the formation of a threonylcarbamoyl group on adenosine at position 37 (t(6)A37) in tRNAs that read codons beginning with adenine. Is involved in the transfer of the threonylcarbamoyl moiety of threonylcarbamoyl-AMP (TC-AMP) to the N6 group of A37, together with TsaE and TsaB. TsaD likely plays a direct catalytic role in this reaction.</text>
</comment>
<dbReference type="Pfam" id="PF00814">
    <property type="entry name" value="TsaD"/>
    <property type="match status" value="1"/>
</dbReference>
<dbReference type="FunFam" id="3.30.420.40:FF:000012">
    <property type="entry name" value="tRNA N6-adenosine threonylcarbamoyltransferase"/>
    <property type="match status" value="1"/>
</dbReference>
<dbReference type="InterPro" id="IPR017861">
    <property type="entry name" value="KAE1/TsaD"/>
</dbReference>
<comment type="cofactor">
    <cofactor evidence="8">
        <name>Fe(2+)</name>
        <dbReference type="ChEBI" id="CHEBI:29033"/>
    </cofactor>
    <text evidence="8">Binds 1 Fe(2+) ion per subunit.</text>
</comment>
<keyword evidence="1 8" id="KW-0963">Cytoplasm</keyword>
<evidence type="ECO:0000313" key="10">
    <source>
        <dbReference type="EMBL" id="BAO31026.1"/>
    </source>
</evidence>
<dbReference type="InterPro" id="IPR000905">
    <property type="entry name" value="Gcp-like_dom"/>
</dbReference>
<dbReference type="InterPro" id="IPR022450">
    <property type="entry name" value="TsaD"/>
</dbReference>
<dbReference type="PANTHER" id="PTHR11735:SF6">
    <property type="entry name" value="TRNA N6-ADENOSINE THREONYLCARBAMOYLTRANSFERASE, MITOCHONDRIAL"/>
    <property type="match status" value="1"/>
</dbReference>
<feature type="binding site" evidence="8">
    <location>
        <position position="272"/>
    </location>
    <ligand>
        <name>substrate</name>
    </ligand>
</feature>
<dbReference type="GO" id="GO:0005506">
    <property type="term" value="F:iron ion binding"/>
    <property type="evidence" value="ECO:0007669"/>
    <property type="project" value="UniProtKB-UniRule"/>
</dbReference>
<evidence type="ECO:0000256" key="3">
    <source>
        <dbReference type="ARBA" id="ARBA00022694"/>
    </source>
</evidence>
<dbReference type="RefSeq" id="WP_041100718.1">
    <property type="nucleotide sequence ID" value="NZ_AP012547.1"/>
</dbReference>
<evidence type="ECO:0000313" key="11">
    <source>
        <dbReference type="Proteomes" id="UP000031637"/>
    </source>
</evidence>
<accession>W0SJT6</accession>
<feature type="binding site" evidence="8">
    <location>
        <position position="300"/>
    </location>
    <ligand>
        <name>Fe cation</name>
        <dbReference type="ChEBI" id="CHEBI:24875"/>
    </ligand>
</feature>
<proteinExistence type="inferred from homology"/>
<feature type="binding site" evidence="8">
    <location>
        <position position="115"/>
    </location>
    <ligand>
        <name>Fe cation</name>
        <dbReference type="ChEBI" id="CHEBI:24875"/>
    </ligand>
</feature>
<keyword evidence="6 8" id="KW-0012">Acyltransferase</keyword>
<comment type="catalytic activity">
    <reaction evidence="7 8">
        <text>L-threonylcarbamoyladenylate + adenosine(37) in tRNA = N(6)-L-threonylcarbamoyladenosine(37) in tRNA + AMP + H(+)</text>
        <dbReference type="Rhea" id="RHEA:37059"/>
        <dbReference type="Rhea" id="RHEA-COMP:10162"/>
        <dbReference type="Rhea" id="RHEA-COMP:10163"/>
        <dbReference type="ChEBI" id="CHEBI:15378"/>
        <dbReference type="ChEBI" id="CHEBI:73682"/>
        <dbReference type="ChEBI" id="CHEBI:74411"/>
        <dbReference type="ChEBI" id="CHEBI:74418"/>
        <dbReference type="ChEBI" id="CHEBI:456215"/>
        <dbReference type="EC" id="2.3.1.234"/>
    </reaction>
</comment>
<organism evidence="10 11">
    <name type="scientific">Sulfuritalea hydrogenivorans sk43H</name>
    <dbReference type="NCBI Taxonomy" id="1223802"/>
    <lineage>
        <taxon>Bacteria</taxon>
        <taxon>Pseudomonadati</taxon>
        <taxon>Pseudomonadota</taxon>
        <taxon>Betaproteobacteria</taxon>
        <taxon>Nitrosomonadales</taxon>
        <taxon>Sterolibacteriaceae</taxon>
        <taxon>Sulfuritalea</taxon>
    </lineage>
</organism>
<name>W0SJT6_9PROT</name>
<dbReference type="AlphaFoldDB" id="W0SJT6"/>
<dbReference type="EMBL" id="AP012547">
    <property type="protein sequence ID" value="BAO31026.1"/>
    <property type="molecule type" value="Genomic_DNA"/>
</dbReference>
<dbReference type="PANTHER" id="PTHR11735">
    <property type="entry name" value="TRNA N6-ADENOSINE THREONYLCARBAMOYLTRANSFERASE"/>
    <property type="match status" value="1"/>
</dbReference>
<feature type="binding site" evidence="8">
    <location>
        <begin position="134"/>
        <end position="138"/>
    </location>
    <ligand>
        <name>substrate</name>
    </ligand>
</feature>
<dbReference type="HOGENOM" id="CLU_023208_0_0_4"/>